<keyword evidence="2" id="KW-0472">Membrane</keyword>
<feature type="compositionally biased region" description="Low complexity" evidence="1">
    <location>
        <begin position="51"/>
        <end position="82"/>
    </location>
</feature>
<keyword evidence="2" id="KW-0812">Transmembrane</keyword>
<dbReference type="EMBL" id="JAWQEV010000001">
    <property type="protein sequence ID" value="MDW4571218.1"/>
    <property type="molecule type" value="Genomic_DNA"/>
</dbReference>
<name>A0ABU4GVX1_9MICO</name>
<reference evidence="3 4" key="1">
    <citation type="submission" date="2023-11" db="EMBL/GenBank/DDBJ databases">
        <title>Draft genome sequence of Microbacterium arthrosphaerae JCM 30492.</title>
        <authorList>
            <person name="Zhang G."/>
            <person name="Ding Y."/>
        </authorList>
    </citation>
    <scope>NUCLEOTIDE SEQUENCE [LARGE SCALE GENOMIC DNA]</scope>
    <source>
        <strain evidence="3 4">JCM 30492</strain>
    </source>
</reference>
<feature type="region of interest" description="Disordered" evidence="1">
    <location>
        <begin position="51"/>
        <end position="123"/>
    </location>
</feature>
<feature type="region of interest" description="Disordered" evidence="1">
    <location>
        <begin position="159"/>
        <end position="243"/>
    </location>
</feature>
<gene>
    <name evidence="3" type="ORF">R8Z58_00320</name>
</gene>
<sequence>MEARTGLVIGGMTAVGASIAVVTAVALANTAALADAPGTSVSAGRVVVPSAEAPTATPRATPATAPTAAPETTPPAAAGPETVSAPDPVFVDRPRIVVDQSPAPAPAAPAAPPAPPAAPPADLDAVIAAAKASGSWDDLRRWASEQGWSGGRIEQLVSRLEEERSNQSGQGGQEWLPSPDDSGDRQGLVGPGSTSDRPGNSPQDQKKNPPQRPAHAGSNAGHGDDAGPGPKKDQSRDSPDRRD</sequence>
<feature type="transmembrane region" description="Helical" evidence="2">
    <location>
        <begin position="7"/>
        <end position="28"/>
    </location>
</feature>
<feature type="compositionally biased region" description="Polar residues" evidence="1">
    <location>
        <begin position="192"/>
        <end position="203"/>
    </location>
</feature>
<evidence type="ECO:0000256" key="2">
    <source>
        <dbReference type="SAM" id="Phobius"/>
    </source>
</evidence>
<evidence type="ECO:0000313" key="3">
    <source>
        <dbReference type="EMBL" id="MDW4571218.1"/>
    </source>
</evidence>
<organism evidence="3 4">
    <name type="scientific">Microbacterium arthrosphaerae</name>
    <dbReference type="NCBI Taxonomy" id="792652"/>
    <lineage>
        <taxon>Bacteria</taxon>
        <taxon>Bacillati</taxon>
        <taxon>Actinomycetota</taxon>
        <taxon>Actinomycetes</taxon>
        <taxon>Micrococcales</taxon>
        <taxon>Microbacteriaceae</taxon>
        <taxon>Microbacterium</taxon>
    </lineage>
</organism>
<evidence type="ECO:0000313" key="4">
    <source>
        <dbReference type="Proteomes" id="UP001283109"/>
    </source>
</evidence>
<keyword evidence="2" id="KW-1133">Transmembrane helix</keyword>
<accession>A0ABU4GVX1</accession>
<protein>
    <submittedName>
        <fullName evidence="3">Uncharacterized protein</fullName>
    </submittedName>
</protein>
<keyword evidence="4" id="KW-1185">Reference proteome</keyword>
<evidence type="ECO:0000256" key="1">
    <source>
        <dbReference type="SAM" id="MobiDB-lite"/>
    </source>
</evidence>
<dbReference type="RefSeq" id="WP_318351773.1">
    <property type="nucleotide sequence ID" value="NZ_JAWQEV010000001.1"/>
</dbReference>
<comment type="caution">
    <text evidence="3">The sequence shown here is derived from an EMBL/GenBank/DDBJ whole genome shotgun (WGS) entry which is preliminary data.</text>
</comment>
<dbReference type="Proteomes" id="UP001283109">
    <property type="component" value="Unassembled WGS sequence"/>
</dbReference>
<feature type="compositionally biased region" description="Pro residues" evidence="1">
    <location>
        <begin position="103"/>
        <end position="119"/>
    </location>
</feature>
<feature type="compositionally biased region" description="Basic and acidic residues" evidence="1">
    <location>
        <begin position="222"/>
        <end position="243"/>
    </location>
</feature>
<proteinExistence type="predicted"/>